<evidence type="ECO:0000313" key="2">
    <source>
        <dbReference type="EMBL" id="KAJ3561390.1"/>
    </source>
</evidence>
<dbReference type="EMBL" id="JANPWZ010002081">
    <property type="protein sequence ID" value="KAJ3561390.1"/>
    <property type="molecule type" value="Genomic_DNA"/>
</dbReference>
<organism evidence="2 3">
    <name type="scientific">Xylaria arbuscula</name>
    <dbReference type="NCBI Taxonomy" id="114810"/>
    <lineage>
        <taxon>Eukaryota</taxon>
        <taxon>Fungi</taxon>
        <taxon>Dikarya</taxon>
        <taxon>Ascomycota</taxon>
        <taxon>Pezizomycotina</taxon>
        <taxon>Sordariomycetes</taxon>
        <taxon>Xylariomycetidae</taxon>
        <taxon>Xylariales</taxon>
        <taxon>Xylariaceae</taxon>
        <taxon>Xylaria</taxon>
    </lineage>
</organism>
<feature type="region of interest" description="Disordered" evidence="1">
    <location>
        <begin position="46"/>
        <end position="118"/>
    </location>
</feature>
<name>A0A9W8N7A0_9PEZI</name>
<dbReference type="AlphaFoldDB" id="A0A9W8N7A0"/>
<feature type="compositionally biased region" description="Basic and acidic residues" evidence="1">
    <location>
        <begin position="102"/>
        <end position="118"/>
    </location>
</feature>
<evidence type="ECO:0000313" key="3">
    <source>
        <dbReference type="Proteomes" id="UP001148614"/>
    </source>
</evidence>
<dbReference type="Proteomes" id="UP001148614">
    <property type="component" value="Unassembled WGS sequence"/>
</dbReference>
<sequence length="118" mass="12911">MSDSIQFNHHKRQICSKRGFDLYAQEARRLSRVDAAQDRQALQLAASSLPEKLTTPAEPSIPKQVGPPSTPCVCPRKGASRASVNTRAESEDDRSSPVSTDSRPDRRLSGLKEARGVP</sequence>
<protein>
    <submittedName>
        <fullName evidence="2">Uncharacterized protein</fullName>
    </submittedName>
</protein>
<comment type="caution">
    <text evidence="2">The sequence shown here is derived from an EMBL/GenBank/DDBJ whole genome shotgun (WGS) entry which is preliminary data.</text>
</comment>
<proteinExistence type="predicted"/>
<gene>
    <name evidence="2" type="ORF">NPX13_g8968</name>
</gene>
<accession>A0A9W8N7A0</accession>
<reference evidence="2" key="1">
    <citation type="submission" date="2022-07" db="EMBL/GenBank/DDBJ databases">
        <title>Genome Sequence of Xylaria arbuscula.</title>
        <authorList>
            <person name="Buettner E."/>
        </authorList>
    </citation>
    <scope>NUCLEOTIDE SEQUENCE</scope>
    <source>
        <strain evidence="2">VT107</strain>
    </source>
</reference>
<keyword evidence="3" id="KW-1185">Reference proteome</keyword>
<evidence type="ECO:0000256" key="1">
    <source>
        <dbReference type="SAM" id="MobiDB-lite"/>
    </source>
</evidence>